<sequence>MVAPVGFCSNAETILDNHFMSKSSESNNQLEHKALLEFSALHQKLRAAGINIWVHAPEHFHGTPDAVFPNNWFSTHPGSEMNGPWTVAFYPMKTPSRRAERREHIISEFQEVYGKELSFTHWEYADVPGFLESTGVLVLDRINKIAYANLSERCHRGIAESWGKRLGYKMCLFHSTDSQGRALYHTNVMMSIGTSIAVVCLESVEDPQEKQELLHNLNATGKHILEISREQMNNYCGNCIELKSSKGKLMCMSEKAYQNFTESQKAVFLQHVDEILHSDLTTIEVIGGGSLRCMIGELF</sequence>
<dbReference type="InterPro" id="IPR014541">
    <property type="entry name" value="Amdntrnsf_FN0238"/>
</dbReference>
<protein>
    <recommendedName>
        <fullName evidence="2">Amidinotransferase</fullName>
    </recommendedName>
</protein>
<dbReference type="Pfam" id="PF19420">
    <property type="entry name" value="DDAH_eukar"/>
    <property type="match status" value="1"/>
</dbReference>
<dbReference type="PIRSF" id="PIRSF028188">
    <property type="entry name" value="Amdntrnsf_FN0238"/>
    <property type="match status" value="1"/>
</dbReference>
<evidence type="ECO:0008006" key="2">
    <source>
        <dbReference type="Google" id="ProtNLM"/>
    </source>
</evidence>
<dbReference type="SUPFAM" id="SSF55909">
    <property type="entry name" value="Pentein"/>
    <property type="match status" value="1"/>
</dbReference>
<dbReference type="PANTHER" id="PTHR43224:SF1">
    <property type="entry name" value="AMIDINOTRANSFERASE"/>
    <property type="match status" value="1"/>
</dbReference>
<proteinExistence type="predicted"/>
<dbReference type="PANTHER" id="PTHR43224">
    <property type="entry name" value="AMIDINOTRANSFERASE"/>
    <property type="match status" value="1"/>
</dbReference>
<reference evidence="1" key="1">
    <citation type="journal article" date="2020" name="J. Eukaryot. Microbiol.">
        <title>De novo Sequencing, Assembly and Annotation of the Transcriptome for the Free-Living Testate Amoeba Arcella intermedia.</title>
        <authorList>
            <person name="Ribeiro G.M."/>
            <person name="Porfirio-Sousa A.L."/>
            <person name="Maurer-Alcala X.X."/>
            <person name="Katz L.A."/>
            <person name="Lahr D.J.G."/>
        </authorList>
    </citation>
    <scope>NUCLEOTIDE SEQUENCE</scope>
</reference>
<dbReference type="Gene3D" id="3.75.10.10">
    <property type="entry name" value="L-arginine/glycine Amidinotransferase, Chain A"/>
    <property type="match status" value="1"/>
</dbReference>
<evidence type="ECO:0000313" key="1">
    <source>
        <dbReference type="EMBL" id="NDV34227.1"/>
    </source>
</evidence>
<organism evidence="1">
    <name type="scientific">Arcella intermedia</name>
    <dbReference type="NCBI Taxonomy" id="1963864"/>
    <lineage>
        <taxon>Eukaryota</taxon>
        <taxon>Amoebozoa</taxon>
        <taxon>Tubulinea</taxon>
        <taxon>Elardia</taxon>
        <taxon>Arcellinida</taxon>
        <taxon>Sphaerothecina</taxon>
        <taxon>Arcellidae</taxon>
        <taxon>Arcella</taxon>
    </lineage>
</organism>
<dbReference type="EMBL" id="GIBP01005258">
    <property type="protein sequence ID" value="NDV34227.1"/>
    <property type="molecule type" value="Transcribed_RNA"/>
</dbReference>
<accession>A0A6B2LBN9</accession>
<name>A0A6B2LBN9_9EUKA</name>
<dbReference type="AlphaFoldDB" id="A0A6B2LBN9"/>